<proteinExistence type="predicted"/>
<dbReference type="InterPro" id="IPR050951">
    <property type="entry name" value="Retrovirus_Pol_polyprotein"/>
</dbReference>
<dbReference type="PANTHER" id="PTHR37984:SF15">
    <property type="entry name" value="INTEGRASE CATALYTIC DOMAIN-CONTAINING PROTEIN"/>
    <property type="match status" value="1"/>
</dbReference>
<feature type="domain" description="Integrase catalytic" evidence="2">
    <location>
        <begin position="106"/>
        <end position="243"/>
    </location>
</feature>
<name>A0AAV4BVL4_9GAST</name>
<protein>
    <submittedName>
        <fullName evidence="3">Pol polyprotein</fullName>
    </submittedName>
</protein>
<evidence type="ECO:0000259" key="2">
    <source>
        <dbReference type="PROSITE" id="PS50994"/>
    </source>
</evidence>
<evidence type="ECO:0000313" key="3">
    <source>
        <dbReference type="EMBL" id="GFO22854.1"/>
    </source>
</evidence>
<comment type="caution">
    <text evidence="3">The sequence shown here is derived from an EMBL/GenBank/DDBJ whole genome shotgun (WGS) entry which is preliminary data.</text>
</comment>
<evidence type="ECO:0000313" key="4">
    <source>
        <dbReference type="Proteomes" id="UP000735302"/>
    </source>
</evidence>
<dbReference type="SUPFAM" id="SSF56672">
    <property type="entry name" value="DNA/RNA polymerases"/>
    <property type="match status" value="1"/>
</dbReference>
<dbReference type="InterPro" id="IPR012337">
    <property type="entry name" value="RNaseH-like_sf"/>
</dbReference>
<dbReference type="SUPFAM" id="SSF53098">
    <property type="entry name" value="Ribonuclease H-like"/>
    <property type="match status" value="1"/>
</dbReference>
<feature type="region of interest" description="Disordered" evidence="1">
    <location>
        <begin position="1"/>
        <end position="24"/>
    </location>
</feature>
<dbReference type="InterPro" id="IPR036397">
    <property type="entry name" value="RNaseH_sf"/>
</dbReference>
<sequence length="318" mass="34954">MVNVATRAQSKRATTEVPAGPQEVLSESLVDSGLTPEPVSVSTATSPQILSQPGNVIDSQCTPAAKTVTRNGSRLYPSEEDILSLYSDFAERQRADPTLTSCCRRVDKDPVRGISYVIDHGYLYRVFRHPGLLSISLVLGPYQAIEYILTLIDVAIRYAETVPLKRITAIDVADELFSIFTRLGFPLDIQSDNGPQFISGVLKELNVLAGVKHVFSTPFHPQTNAVVGRFHGTLKNMLRKLSRECPTCVDAYNIPLPEDLFGQLANSTVFSSCGLSRAYCQVPLSPDCRRITAFQTPLGLMQWVRVPFGLVNALQRSP</sequence>
<feature type="compositionally biased region" description="Polar residues" evidence="1">
    <location>
        <begin position="1"/>
        <end position="12"/>
    </location>
</feature>
<dbReference type="PANTHER" id="PTHR37984">
    <property type="entry name" value="PROTEIN CBG26694"/>
    <property type="match status" value="1"/>
</dbReference>
<dbReference type="PROSITE" id="PS50994">
    <property type="entry name" value="INTEGRASE"/>
    <property type="match status" value="1"/>
</dbReference>
<evidence type="ECO:0000256" key="1">
    <source>
        <dbReference type="SAM" id="MobiDB-lite"/>
    </source>
</evidence>
<accession>A0AAV4BVL4</accession>
<organism evidence="3 4">
    <name type="scientific">Plakobranchus ocellatus</name>
    <dbReference type="NCBI Taxonomy" id="259542"/>
    <lineage>
        <taxon>Eukaryota</taxon>
        <taxon>Metazoa</taxon>
        <taxon>Spiralia</taxon>
        <taxon>Lophotrochozoa</taxon>
        <taxon>Mollusca</taxon>
        <taxon>Gastropoda</taxon>
        <taxon>Heterobranchia</taxon>
        <taxon>Euthyneura</taxon>
        <taxon>Panpulmonata</taxon>
        <taxon>Sacoglossa</taxon>
        <taxon>Placobranchoidea</taxon>
        <taxon>Plakobranchidae</taxon>
        <taxon>Plakobranchus</taxon>
    </lineage>
</organism>
<dbReference type="Proteomes" id="UP000735302">
    <property type="component" value="Unassembled WGS sequence"/>
</dbReference>
<dbReference type="EMBL" id="BLXT01005456">
    <property type="protein sequence ID" value="GFO22854.1"/>
    <property type="molecule type" value="Genomic_DNA"/>
</dbReference>
<keyword evidence="4" id="KW-1185">Reference proteome</keyword>
<dbReference type="GO" id="GO:0015074">
    <property type="term" value="P:DNA integration"/>
    <property type="evidence" value="ECO:0007669"/>
    <property type="project" value="InterPro"/>
</dbReference>
<reference evidence="3 4" key="1">
    <citation type="journal article" date="2021" name="Elife">
        <title>Chloroplast acquisition without the gene transfer in kleptoplastic sea slugs, Plakobranchus ocellatus.</title>
        <authorList>
            <person name="Maeda T."/>
            <person name="Takahashi S."/>
            <person name="Yoshida T."/>
            <person name="Shimamura S."/>
            <person name="Takaki Y."/>
            <person name="Nagai Y."/>
            <person name="Toyoda A."/>
            <person name="Suzuki Y."/>
            <person name="Arimoto A."/>
            <person name="Ishii H."/>
            <person name="Satoh N."/>
            <person name="Nishiyama T."/>
            <person name="Hasebe M."/>
            <person name="Maruyama T."/>
            <person name="Minagawa J."/>
            <person name="Obokata J."/>
            <person name="Shigenobu S."/>
        </authorList>
    </citation>
    <scope>NUCLEOTIDE SEQUENCE [LARGE SCALE GENOMIC DNA]</scope>
</reference>
<dbReference type="InterPro" id="IPR001584">
    <property type="entry name" value="Integrase_cat-core"/>
</dbReference>
<dbReference type="InterPro" id="IPR043502">
    <property type="entry name" value="DNA/RNA_pol_sf"/>
</dbReference>
<dbReference type="AlphaFoldDB" id="A0AAV4BVL4"/>
<dbReference type="GO" id="GO:0003676">
    <property type="term" value="F:nucleic acid binding"/>
    <property type="evidence" value="ECO:0007669"/>
    <property type="project" value="InterPro"/>
</dbReference>
<gene>
    <name evidence="3" type="ORF">PoB_004935900</name>
</gene>
<dbReference type="Gene3D" id="3.30.420.10">
    <property type="entry name" value="Ribonuclease H-like superfamily/Ribonuclease H"/>
    <property type="match status" value="1"/>
</dbReference>